<feature type="region of interest" description="Disordered" evidence="1">
    <location>
        <begin position="107"/>
        <end position="127"/>
    </location>
</feature>
<proteinExistence type="predicted"/>
<organism evidence="2">
    <name type="scientific">uncultured Chloroflexota bacterium</name>
    <dbReference type="NCBI Taxonomy" id="166587"/>
    <lineage>
        <taxon>Bacteria</taxon>
        <taxon>Bacillati</taxon>
        <taxon>Chloroflexota</taxon>
        <taxon>environmental samples</taxon>
    </lineage>
</organism>
<evidence type="ECO:0000313" key="2">
    <source>
        <dbReference type="EMBL" id="CAA9254523.1"/>
    </source>
</evidence>
<dbReference type="Pfam" id="PF05742">
    <property type="entry name" value="TANGO2"/>
    <property type="match status" value="1"/>
</dbReference>
<reference evidence="2" key="1">
    <citation type="submission" date="2020-02" db="EMBL/GenBank/DDBJ databases">
        <authorList>
            <person name="Meier V. D."/>
        </authorList>
    </citation>
    <scope>NUCLEOTIDE SEQUENCE</scope>
    <source>
        <strain evidence="2">AVDCRST_MAG77</strain>
    </source>
</reference>
<name>A0A6J4IMI7_9CHLR</name>
<dbReference type="Gene3D" id="3.60.60.10">
    <property type="entry name" value="Penicillin V Acylase, Chain A"/>
    <property type="match status" value="1"/>
</dbReference>
<dbReference type="AlphaFoldDB" id="A0A6J4IMI7"/>
<protein>
    <submittedName>
        <fullName evidence="2">Uncharacterized protein</fullName>
    </submittedName>
</protein>
<gene>
    <name evidence="2" type="ORF">AVDCRST_MAG77-2364</name>
</gene>
<sequence length="199" mass="21002">MAPVDLVAGGTWFGVAETGLFVALTNGKLELQPFPFRHERSRGELVASSLRTGGLESAVEGLGQRDALAYAPCHLFLAQGDQAAYVAPDAEGRFMVHRLAAGPHSLTNTGLDAEDAPSLPDGTEGMEADEVTSTLRTRLATHEGPRARCRHGEDRGTRSSAVLFLGDDLANSRLLYAEGPPCVTEYAEVALPVPCSSVG</sequence>
<evidence type="ECO:0000256" key="1">
    <source>
        <dbReference type="SAM" id="MobiDB-lite"/>
    </source>
</evidence>
<dbReference type="InterPro" id="IPR008551">
    <property type="entry name" value="TANGO2"/>
</dbReference>
<accession>A0A6J4IMI7</accession>
<dbReference type="EMBL" id="CADCTC010000137">
    <property type="protein sequence ID" value="CAA9254523.1"/>
    <property type="molecule type" value="Genomic_DNA"/>
</dbReference>